<organism evidence="1">
    <name type="scientific">Rhizophora mucronata</name>
    <name type="common">Asiatic mangrove</name>
    <dbReference type="NCBI Taxonomy" id="61149"/>
    <lineage>
        <taxon>Eukaryota</taxon>
        <taxon>Viridiplantae</taxon>
        <taxon>Streptophyta</taxon>
        <taxon>Embryophyta</taxon>
        <taxon>Tracheophyta</taxon>
        <taxon>Spermatophyta</taxon>
        <taxon>Magnoliopsida</taxon>
        <taxon>eudicotyledons</taxon>
        <taxon>Gunneridae</taxon>
        <taxon>Pentapetalae</taxon>
        <taxon>rosids</taxon>
        <taxon>fabids</taxon>
        <taxon>Malpighiales</taxon>
        <taxon>Rhizophoraceae</taxon>
        <taxon>Rhizophora</taxon>
    </lineage>
</organism>
<evidence type="ECO:0000313" key="1">
    <source>
        <dbReference type="EMBL" id="MBX59855.1"/>
    </source>
</evidence>
<proteinExistence type="predicted"/>
<name>A0A2P2PYS2_RHIMU</name>
<sequence>MLLDLCLSWDECDNAKSGFSDLTFLGWSFRVIFSCKSKNVRKRVTVHELFRVVWERIKDVLSTRDSHTMGSGDPILT</sequence>
<dbReference type="AlphaFoldDB" id="A0A2P2PYS2"/>
<accession>A0A2P2PYS2</accession>
<reference evidence="1" key="1">
    <citation type="submission" date="2018-02" db="EMBL/GenBank/DDBJ databases">
        <title>Rhizophora mucronata_Transcriptome.</title>
        <authorList>
            <person name="Meera S.P."/>
            <person name="Sreeshan A."/>
            <person name="Augustine A."/>
        </authorList>
    </citation>
    <scope>NUCLEOTIDE SEQUENCE</scope>
    <source>
        <tissue evidence="1">Leaf</tissue>
    </source>
</reference>
<dbReference type="EMBL" id="GGEC01079371">
    <property type="protein sequence ID" value="MBX59855.1"/>
    <property type="molecule type" value="Transcribed_RNA"/>
</dbReference>
<protein>
    <submittedName>
        <fullName evidence="1">Uncharacterized protein</fullName>
    </submittedName>
</protein>